<dbReference type="InterPro" id="IPR028098">
    <property type="entry name" value="Glyco_trans_4-like_N"/>
</dbReference>
<accession>A0ABY8QRZ3</accession>
<evidence type="ECO:0000313" key="6">
    <source>
        <dbReference type="EMBL" id="WGW11712.1"/>
    </source>
</evidence>
<feature type="region of interest" description="Disordered" evidence="4">
    <location>
        <begin position="207"/>
        <end position="292"/>
    </location>
</feature>
<evidence type="ECO:0000256" key="3">
    <source>
        <dbReference type="ARBA" id="ARBA00022679"/>
    </source>
</evidence>
<dbReference type="PANTHER" id="PTHR45947:SF3">
    <property type="entry name" value="SULFOQUINOVOSYL TRANSFERASE SQD2"/>
    <property type="match status" value="1"/>
</dbReference>
<evidence type="ECO:0000256" key="2">
    <source>
        <dbReference type="ARBA" id="ARBA00022676"/>
    </source>
</evidence>
<dbReference type="Proteomes" id="UP001209083">
    <property type="component" value="Chromosome"/>
</dbReference>
<reference evidence="6 7" key="1">
    <citation type="submission" date="2023-05" db="EMBL/GenBank/DDBJ databases">
        <title>Lithophilousrod everest ZFBP1038 complete genpme.</title>
        <authorList>
            <person name="Tian M."/>
        </authorList>
    </citation>
    <scope>NUCLEOTIDE SEQUENCE [LARGE SCALE GENOMIC DNA]</scope>
    <source>
        <strain evidence="6 7">ZFBP1038</strain>
    </source>
</reference>
<dbReference type="InterPro" id="IPR050194">
    <property type="entry name" value="Glycosyltransferase_grp1"/>
</dbReference>
<dbReference type="EMBL" id="CP090958">
    <property type="protein sequence ID" value="WGW11712.1"/>
    <property type="molecule type" value="Genomic_DNA"/>
</dbReference>
<keyword evidence="7" id="KW-1185">Reference proteome</keyword>
<evidence type="ECO:0000256" key="4">
    <source>
        <dbReference type="SAM" id="MobiDB-lite"/>
    </source>
</evidence>
<organism evidence="6 7">
    <name type="scientific">Saxibacter everestensis</name>
    <dbReference type="NCBI Taxonomy" id="2909229"/>
    <lineage>
        <taxon>Bacteria</taxon>
        <taxon>Bacillati</taxon>
        <taxon>Actinomycetota</taxon>
        <taxon>Actinomycetes</taxon>
        <taxon>Micrococcales</taxon>
        <taxon>Brevibacteriaceae</taxon>
        <taxon>Saxibacter</taxon>
    </lineage>
</organism>
<feature type="domain" description="Glycosyltransferase subfamily 4-like N-terminal" evidence="5">
    <location>
        <begin position="7"/>
        <end position="176"/>
    </location>
</feature>
<dbReference type="PANTHER" id="PTHR45947">
    <property type="entry name" value="SULFOQUINOVOSYL TRANSFERASE SQD2"/>
    <property type="match status" value="1"/>
</dbReference>
<name>A0ABY8QRZ3_9MICO</name>
<keyword evidence="2 6" id="KW-0328">Glycosyltransferase</keyword>
<feature type="compositionally biased region" description="Polar residues" evidence="4">
    <location>
        <begin position="242"/>
        <end position="260"/>
    </location>
</feature>
<evidence type="ECO:0000256" key="1">
    <source>
        <dbReference type="ARBA" id="ARBA00021292"/>
    </source>
</evidence>
<dbReference type="Pfam" id="PF13439">
    <property type="entry name" value="Glyco_transf_4"/>
    <property type="match status" value="1"/>
</dbReference>
<keyword evidence="3 6" id="KW-0808">Transferase</keyword>
<dbReference type="SUPFAM" id="SSF53756">
    <property type="entry name" value="UDP-Glycosyltransferase/glycogen phosphorylase"/>
    <property type="match status" value="1"/>
</dbReference>
<feature type="compositionally biased region" description="Polar residues" evidence="4">
    <location>
        <begin position="208"/>
        <end position="221"/>
    </location>
</feature>
<dbReference type="Pfam" id="PF13692">
    <property type="entry name" value="Glyco_trans_1_4"/>
    <property type="match status" value="1"/>
</dbReference>
<dbReference type="Gene3D" id="3.40.50.2000">
    <property type="entry name" value="Glycogen Phosphorylase B"/>
    <property type="match status" value="3"/>
</dbReference>
<proteinExistence type="predicted"/>
<evidence type="ECO:0000259" key="5">
    <source>
        <dbReference type="Pfam" id="PF13439"/>
    </source>
</evidence>
<dbReference type="GO" id="GO:0016757">
    <property type="term" value="F:glycosyltransferase activity"/>
    <property type="evidence" value="ECO:0007669"/>
    <property type="project" value="UniProtKB-KW"/>
</dbReference>
<gene>
    <name evidence="6" type="ORF">LWF01_16700</name>
</gene>
<evidence type="ECO:0000313" key="7">
    <source>
        <dbReference type="Proteomes" id="UP001209083"/>
    </source>
</evidence>
<sequence>MTDASSGGVLTSVTTLARQQAEHPDRHEVIFAFVPRSDTPAKEQIQQLTGPRVNVQQWSTTTTIRRLIDLVHGLSRTLARTQCDVVHLHSSRAGFLGRFIAVAVGGSARVVYSPHAFAFAQAGMHPHKRAIYLTLERMAVRWDSKLILVSETERDVATKYLPGSRTAVLPNAVNTAELLGYKKPSASPRMSQPAGARIGTVAHAAVAQQGTKAATGNQVRSHGSREDRAATDTLVRPDSARPNGSRNQGGTPNGTRQDSAGPNGARADGSTPSGGQAGGVTPNGAQQTGGLPGKAATVRTIVHIGRIAEQKAPTLFGSVIQLLDERLAEVPDLAARALWLGEGDRKLLGSNARFVEVSGWLAPDELRHKLAAADLVLFTSRGEGMPLALLEAQAIGLPIVASKVTGVTDIVDHGRTGFLADTAEELADHVFTLLRDDELRVQMGFAASHRSAAHFDQRSLAQRSLQAYLSLNLSGAADSISSMERHPTHGSIEETK</sequence>
<protein>
    <recommendedName>
        <fullName evidence="1">D-inositol 3-phosphate glycosyltransferase</fullName>
    </recommendedName>
</protein>
<dbReference type="RefSeq" id="WP_349638502.1">
    <property type="nucleotide sequence ID" value="NZ_CP090958.1"/>
</dbReference>